<reference evidence="1" key="1">
    <citation type="submission" date="2009-02" db="EMBL/GenBank/DDBJ databases">
        <authorList>
            <person name="Fulton L."/>
            <person name="Clifton S."/>
            <person name="Fulton B."/>
            <person name="Xu J."/>
            <person name="Minx P."/>
            <person name="Pepin K.H."/>
            <person name="Johnson M."/>
            <person name="Bhonagiri V."/>
            <person name="Nash W.E."/>
            <person name="Mardis E.R."/>
            <person name="Wilson R.K."/>
        </authorList>
    </citation>
    <scope>NUCLEOTIDE SEQUENCE [LARGE SCALE GENOMIC DNA]</scope>
    <source>
        <strain evidence="1">DSM 15053</strain>
    </source>
</reference>
<reference evidence="1" key="2">
    <citation type="submission" date="2013-06" db="EMBL/GenBank/DDBJ databases">
        <title>Draft genome sequence of Clostridium hylemonae (DSM 15053).</title>
        <authorList>
            <person name="Sudarsanam P."/>
            <person name="Ley R."/>
            <person name="Guruge J."/>
            <person name="Turnbaugh P.J."/>
            <person name="Mahowald M."/>
            <person name="Liep D."/>
            <person name="Gordon J."/>
        </authorList>
    </citation>
    <scope>NUCLEOTIDE SEQUENCE</scope>
    <source>
        <strain evidence="1">DSM 15053</strain>
    </source>
</reference>
<protein>
    <submittedName>
        <fullName evidence="1">Uncharacterized protein</fullName>
    </submittedName>
</protein>
<evidence type="ECO:0000313" key="2">
    <source>
        <dbReference type="Proteomes" id="UP000004893"/>
    </source>
</evidence>
<comment type="caution">
    <text evidence="1">The sequence shown here is derived from an EMBL/GenBank/DDBJ whole genome shotgun (WGS) entry which is preliminary data.</text>
</comment>
<dbReference type="HOGENOM" id="CLU_109273_0_0_9"/>
<evidence type="ECO:0000313" key="1">
    <source>
        <dbReference type="EMBL" id="EEG75439.1"/>
    </source>
</evidence>
<dbReference type="AlphaFoldDB" id="C0BXB2"/>
<keyword evidence="2" id="KW-1185">Reference proteome</keyword>
<gene>
    <name evidence="1" type="ORF">CLOHYLEM_04449</name>
</gene>
<dbReference type="STRING" id="553973.CLOHYLEM_04449"/>
<proteinExistence type="predicted"/>
<organism evidence="1 2">
    <name type="scientific">[Clostridium] hylemonae DSM 15053</name>
    <dbReference type="NCBI Taxonomy" id="553973"/>
    <lineage>
        <taxon>Bacteria</taxon>
        <taxon>Bacillati</taxon>
        <taxon>Bacillota</taxon>
        <taxon>Clostridia</taxon>
        <taxon>Lachnospirales</taxon>
        <taxon>Lachnospiraceae</taxon>
    </lineage>
</organism>
<dbReference type="RefSeq" id="WP_006441781.1">
    <property type="nucleotide sequence ID" value="NZ_CP036524.1"/>
</dbReference>
<dbReference type="Proteomes" id="UP000004893">
    <property type="component" value="Unassembled WGS sequence"/>
</dbReference>
<dbReference type="eggNOG" id="ENOG5033VUM">
    <property type="taxonomic scope" value="Bacteria"/>
</dbReference>
<accession>C0BXB2</accession>
<dbReference type="EMBL" id="ABYI02000011">
    <property type="protein sequence ID" value="EEG75439.1"/>
    <property type="molecule type" value="Genomic_DNA"/>
</dbReference>
<dbReference type="OrthoDB" id="2051952at2"/>
<sequence length="152" mass="17898">MNILKYLMGISPPLTFSSFFIYLLGLIFLCKELFLAADWLLNYFGITSRRVIKREQDRKQISNINYRLDAQAENIIKLCAANRVILSDRINQKYKVYLSKGYIPEDEYEEFVTLHKVYNEIGGNHTGDEKFRKCIKQLPIKPEDTQTNTYKE</sequence>
<name>C0BXB2_9FIRM</name>